<keyword evidence="4 7" id="KW-1133">Transmembrane helix</keyword>
<evidence type="ECO:0000256" key="2">
    <source>
        <dbReference type="ARBA" id="ARBA00022475"/>
    </source>
</evidence>
<dbReference type="PANTHER" id="PTHR34187:SF2">
    <property type="entry name" value="DUF202 DOMAIN-CONTAINING PROTEIN"/>
    <property type="match status" value="1"/>
</dbReference>
<evidence type="ECO:0000256" key="7">
    <source>
        <dbReference type="SAM" id="Phobius"/>
    </source>
</evidence>
<gene>
    <name evidence="9" type="ORF">SAMN05444128_2173</name>
</gene>
<feature type="compositionally biased region" description="Basic and acidic residues" evidence="6">
    <location>
        <begin position="95"/>
        <end position="105"/>
    </location>
</feature>
<accession>A0A1R3XF74</accession>
<proteinExistence type="predicted"/>
<protein>
    <submittedName>
        <fullName evidence="9">Putative membrane protein</fullName>
    </submittedName>
</protein>
<dbReference type="EMBL" id="FTPP01000002">
    <property type="protein sequence ID" value="SIT89963.1"/>
    <property type="molecule type" value="Genomic_DNA"/>
</dbReference>
<evidence type="ECO:0000256" key="3">
    <source>
        <dbReference type="ARBA" id="ARBA00022692"/>
    </source>
</evidence>
<evidence type="ECO:0000256" key="1">
    <source>
        <dbReference type="ARBA" id="ARBA00004651"/>
    </source>
</evidence>
<dbReference type="InterPro" id="IPR003807">
    <property type="entry name" value="DUF202"/>
</dbReference>
<feature type="transmembrane region" description="Helical" evidence="7">
    <location>
        <begin position="52"/>
        <end position="74"/>
    </location>
</feature>
<evidence type="ECO:0000256" key="5">
    <source>
        <dbReference type="ARBA" id="ARBA00023136"/>
    </source>
</evidence>
<name>A0A1R3XF74_9BACT</name>
<dbReference type="Pfam" id="PF02656">
    <property type="entry name" value="DUF202"/>
    <property type="match status" value="1"/>
</dbReference>
<dbReference type="STRING" id="1317125.SAMN05444128_2173"/>
<evidence type="ECO:0000256" key="4">
    <source>
        <dbReference type="ARBA" id="ARBA00022989"/>
    </source>
</evidence>
<evidence type="ECO:0000313" key="9">
    <source>
        <dbReference type="EMBL" id="SIT89963.1"/>
    </source>
</evidence>
<dbReference type="Proteomes" id="UP000187181">
    <property type="component" value="Unassembled WGS sequence"/>
</dbReference>
<feature type="transmembrane region" description="Helical" evidence="7">
    <location>
        <begin position="28"/>
        <end position="46"/>
    </location>
</feature>
<reference evidence="10" key="1">
    <citation type="submission" date="2017-01" db="EMBL/GenBank/DDBJ databases">
        <authorList>
            <person name="Varghese N."/>
            <person name="Submissions S."/>
        </authorList>
    </citation>
    <scope>NUCLEOTIDE SEQUENCE [LARGE SCALE GENOMIC DNA]</scope>
    <source>
        <strain evidence="10">LP100</strain>
    </source>
</reference>
<evidence type="ECO:0000256" key="6">
    <source>
        <dbReference type="SAM" id="MobiDB-lite"/>
    </source>
</evidence>
<keyword evidence="2" id="KW-1003">Cell membrane</keyword>
<evidence type="ECO:0000259" key="8">
    <source>
        <dbReference type="Pfam" id="PF02656"/>
    </source>
</evidence>
<keyword evidence="10" id="KW-1185">Reference proteome</keyword>
<dbReference type="InterPro" id="IPR052053">
    <property type="entry name" value="IM_YidH-like"/>
</dbReference>
<evidence type="ECO:0000313" key="10">
    <source>
        <dbReference type="Proteomes" id="UP000187181"/>
    </source>
</evidence>
<dbReference type="AlphaFoldDB" id="A0A1R3XF74"/>
<organism evidence="9 10">
    <name type="scientific">Pontibacter indicus</name>
    <dbReference type="NCBI Taxonomy" id="1317125"/>
    <lineage>
        <taxon>Bacteria</taxon>
        <taxon>Pseudomonadati</taxon>
        <taxon>Bacteroidota</taxon>
        <taxon>Cytophagia</taxon>
        <taxon>Cytophagales</taxon>
        <taxon>Hymenobacteraceae</taxon>
        <taxon>Pontibacter</taxon>
    </lineage>
</organism>
<sequence length="112" mass="13069">MQKLEKKNTEIRDDMAVQRTIFANERTLMAYLRTAIALVAGGFAAIKLSHHVYMEFIGLTLMPLGVLMAVYSFVRYLNKQKLIRRHQQSFQSTSQHREELYEKQASRYGNID</sequence>
<dbReference type="PANTHER" id="PTHR34187">
    <property type="entry name" value="FGR18P"/>
    <property type="match status" value="1"/>
</dbReference>
<feature type="region of interest" description="Disordered" evidence="6">
    <location>
        <begin position="87"/>
        <end position="112"/>
    </location>
</feature>
<comment type="subcellular location">
    <subcellularLocation>
        <location evidence="1">Cell membrane</location>
        <topology evidence="1">Multi-pass membrane protein</topology>
    </subcellularLocation>
</comment>
<feature type="domain" description="DUF202" evidence="8">
    <location>
        <begin position="19"/>
        <end position="81"/>
    </location>
</feature>
<dbReference type="GO" id="GO:0005886">
    <property type="term" value="C:plasma membrane"/>
    <property type="evidence" value="ECO:0007669"/>
    <property type="project" value="UniProtKB-SubCell"/>
</dbReference>
<keyword evidence="3 7" id="KW-0812">Transmembrane</keyword>
<keyword evidence="5 7" id="KW-0472">Membrane</keyword>